<organism evidence="1">
    <name type="scientific">marine metagenome</name>
    <dbReference type="NCBI Taxonomy" id="408172"/>
    <lineage>
        <taxon>unclassified sequences</taxon>
        <taxon>metagenomes</taxon>
        <taxon>ecological metagenomes</taxon>
    </lineage>
</organism>
<protein>
    <submittedName>
        <fullName evidence="1">Uncharacterized protein</fullName>
    </submittedName>
</protein>
<accession>A0A382C976</accession>
<sequence>MPYFKIVKNSQTLNTKHFISKTNTISKLLFVFAIFSQPER</sequence>
<proteinExistence type="predicted"/>
<evidence type="ECO:0000313" key="1">
    <source>
        <dbReference type="EMBL" id="SVB22626.1"/>
    </source>
</evidence>
<dbReference type="EMBL" id="UINC01033399">
    <property type="protein sequence ID" value="SVB22626.1"/>
    <property type="molecule type" value="Genomic_DNA"/>
</dbReference>
<gene>
    <name evidence="1" type="ORF">METZ01_LOCUS175480</name>
</gene>
<reference evidence="1" key="1">
    <citation type="submission" date="2018-05" db="EMBL/GenBank/DDBJ databases">
        <authorList>
            <person name="Lanie J.A."/>
            <person name="Ng W.-L."/>
            <person name="Kazmierczak K.M."/>
            <person name="Andrzejewski T.M."/>
            <person name="Davidsen T.M."/>
            <person name="Wayne K.J."/>
            <person name="Tettelin H."/>
            <person name="Glass J.I."/>
            <person name="Rusch D."/>
            <person name="Podicherti R."/>
            <person name="Tsui H.-C.T."/>
            <person name="Winkler M.E."/>
        </authorList>
    </citation>
    <scope>NUCLEOTIDE SEQUENCE</scope>
</reference>
<dbReference type="AlphaFoldDB" id="A0A382C976"/>
<name>A0A382C976_9ZZZZ</name>